<protein>
    <submittedName>
        <fullName evidence="1">Uncharacterized protein</fullName>
    </submittedName>
</protein>
<organism evidence="1 2">
    <name type="scientific">Dryococelus australis</name>
    <dbReference type="NCBI Taxonomy" id="614101"/>
    <lineage>
        <taxon>Eukaryota</taxon>
        <taxon>Metazoa</taxon>
        <taxon>Ecdysozoa</taxon>
        <taxon>Arthropoda</taxon>
        <taxon>Hexapoda</taxon>
        <taxon>Insecta</taxon>
        <taxon>Pterygota</taxon>
        <taxon>Neoptera</taxon>
        <taxon>Polyneoptera</taxon>
        <taxon>Phasmatodea</taxon>
        <taxon>Verophasmatodea</taxon>
        <taxon>Anareolatae</taxon>
        <taxon>Phasmatidae</taxon>
        <taxon>Eurycanthinae</taxon>
        <taxon>Dryococelus</taxon>
    </lineage>
</organism>
<evidence type="ECO:0000313" key="1">
    <source>
        <dbReference type="EMBL" id="KAJ8885940.1"/>
    </source>
</evidence>
<dbReference type="Proteomes" id="UP001159363">
    <property type="component" value="Chromosome X"/>
</dbReference>
<keyword evidence="2" id="KW-1185">Reference proteome</keyword>
<accession>A0ABQ9HP46</accession>
<proteinExistence type="predicted"/>
<sequence>MKVPCSRSLWVTVAKRVCDGVAVVDNALDTPDELLFHYLQLCHTHGSCLRIPQTENYRFHCVPRRVRTVCSTATTGTVANNHVPTGRCSSALGMSLCELLDRHFSSRWIGRDGSIPWPPGSPDLTPLDDIVYATPVLNLQELRHRITDTIVTITPDMLQRTWVEIDYRLDIIRPTKGAHVEVVTRSPHLGFTGNLPWSIFATTCSFAAPRLRWTSSSKRSRSASPRGAGKGGIFQILRKPFVHTLFDTSWRTLAQSSPSTVTADNQCALNIGIFVHKTVESSLQVIELTLAGGWARNMVLYHDRPIRYPLHQDDSVRISVDFSVLEDCIFSPSSHVAVETILKRCTRQLDVSLTEVSLEMEPETFTTLVKRLQIHTRALPGTRTKKTSYHKLVRNQPHCGDRFGAETPVRLLASQQGDPRPIPGLATAVFSRVGIVPDDAAGRRVFTGVFSRSPRPCNTVLLYTRLASLPSVLKTSMLRACFEAGKRESDKDYTT</sequence>
<dbReference type="EMBL" id="JARBHB010000004">
    <property type="protein sequence ID" value="KAJ8885940.1"/>
    <property type="molecule type" value="Genomic_DNA"/>
</dbReference>
<dbReference type="PANTHER" id="PTHR47326">
    <property type="entry name" value="TRANSPOSABLE ELEMENT TC3 TRANSPOSASE-LIKE PROTEIN"/>
    <property type="match status" value="1"/>
</dbReference>
<dbReference type="Gene3D" id="3.30.420.10">
    <property type="entry name" value="Ribonuclease H-like superfamily/Ribonuclease H"/>
    <property type="match status" value="1"/>
</dbReference>
<dbReference type="PANTHER" id="PTHR47326:SF1">
    <property type="entry name" value="HTH PSQ-TYPE DOMAIN-CONTAINING PROTEIN"/>
    <property type="match status" value="1"/>
</dbReference>
<gene>
    <name evidence="1" type="ORF">PR048_012146</name>
</gene>
<dbReference type="InterPro" id="IPR036397">
    <property type="entry name" value="RNaseH_sf"/>
</dbReference>
<reference evidence="1 2" key="1">
    <citation type="submission" date="2023-02" db="EMBL/GenBank/DDBJ databases">
        <title>LHISI_Scaffold_Assembly.</title>
        <authorList>
            <person name="Stuart O.P."/>
            <person name="Cleave R."/>
            <person name="Magrath M.J.L."/>
            <person name="Mikheyev A.S."/>
        </authorList>
    </citation>
    <scope>NUCLEOTIDE SEQUENCE [LARGE SCALE GENOMIC DNA]</scope>
    <source>
        <strain evidence="1">Daus_M_001</strain>
        <tissue evidence="1">Leg muscle</tissue>
    </source>
</reference>
<name>A0ABQ9HP46_9NEOP</name>
<evidence type="ECO:0000313" key="2">
    <source>
        <dbReference type="Proteomes" id="UP001159363"/>
    </source>
</evidence>
<comment type="caution">
    <text evidence="1">The sequence shown here is derived from an EMBL/GenBank/DDBJ whole genome shotgun (WGS) entry which is preliminary data.</text>
</comment>